<keyword evidence="2" id="KW-0597">Phosphoprotein</keyword>
<dbReference type="SMART" id="SM00353">
    <property type="entry name" value="HLH"/>
    <property type="match status" value="1"/>
</dbReference>
<dbReference type="Proteomes" id="UP000006718">
    <property type="component" value="Chromosome 3"/>
</dbReference>
<reference evidence="11" key="1">
    <citation type="journal article" date="2007" name="Science">
        <title>Evolutionary and biomedical insights from the rhesus macaque genome.</title>
        <authorList>
            <person name="Gibbs R.A."/>
            <person name="Rogers J."/>
            <person name="Katze M.G."/>
            <person name="Bumgarner R."/>
            <person name="Weinstock G.M."/>
            <person name="Mardis E.R."/>
            <person name="Remington K.A."/>
            <person name="Strausberg R.L."/>
            <person name="Venter J.C."/>
            <person name="Wilson R.K."/>
            <person name="Batzer M.A."/>
            <person name="Bustamante C.D."/>
            <person name="Eichler E.E."/>
            <person name="Hahn M.W."/>
            <person name="Hardison R.C."/>
            <person name="Makova K.D."/>
            <person name="Miller W."/>
            <person name="Milosavljevic A."/>
            <person name="Palermo R.E."/>
            <person name="Siepel A."/>
            <person name="Sikela J.M."/>
            <person name="Attaway T."/>
            <person name="Bell S."/>
            <person name="Bernard K.E."/>
            <person name="Buhay C.J."/>
            <person name="Chandrabose M.N."/>
            <person name="Dao M."/>
            <person name="Davis C."/>
            <person name="Delehaunty K.D."/>
            <person name="Ding Y."/>
            <person name="Dinh H.H."/>
            <person name="Dugan-Rocha S."/>
            <person name="Fulton L.A."/>
            <person name="Gabisi R.A."/>
            <person name="Garner T.T."/>
            <person name="Godfrey J."/>
            <person name="Hawes A.C."/>
            <person name="Hernandez J."/>
            <person name="Hines S."/>
            <person name="Holder M."/>
            <person name="Hume J."/>
            <person name="Jhangiani S.N."/>
            <person name="Joshi V."/>
            <person name="Khan Z.M."/>
            <person name="Kirkness E.F."/>
            <person name="Cree A."/>
            <person name="Fowler R.G."/>
            <person name="Lee S."/>
            <person name="Lewis L.R."/>
            <person name="Li Z."/>
            <person name="Liu Y.-S."/>
            <person name="Moore S.M."/>
            <person name="Muzny D."/>
            <person name="Nazareth L.V."/>
            <person name="Ngo D.N."/>
            <person name="Okwuonu G.O."/>
            <person name="Pai G."/>
            <person name="Parker D."/>
            <person name="Paul H.A."/>
            <person name="Pfannkoch C."/>
            <person name="Pohl C.S."/>
            <person name="Rogers Y.-H.C."/>
            <person name="Ruiz S.J."/>
            <person name="Sabo A."/>
            <person name="Santibanez J."/>
            <person name="Schneider B.W."/>
            <person name="Smith S.M."/>
            <person name="Sodergren E."/>
            <person name="Svatek A.F."/>
            <person name="Utterback T.R."/>
            <person name="Vattathil S."/>
            <person name="Warren W."/>
            <person name="White C.S."/>
            <person name="Chinwalla A.T."/>
            <person name="Feng Y."/>
            <person name="Halpern A.L."/>
            <person name="Hillier L.W."/>
            <person name="Huang X."/>
            <person name="Minx P."/>
            <person name="Nelson J.O."/>
            <person name="Pepin K.H."/>
            <person name="Qin X."/>
            <person name="Sutton G.G."/>
            <person name="Venter E."/>
            <person name="Walenz B.P."/>
            <person name="Wallis J.W."/>
            <person name="Worley K.C."/>
            <person name="Yang S.-P."/>
            <person name="Jones S.M."/>
            <person name="Marra M.A."/>
            <person name="Rocchi M."/>
            <person name="Schein J.E."/>
            <person name="Baertsch R."/>
            <person name="Clarke L."/>
            <person name="Csuros M."/>
            <person name="Glasscock J."/>
            <person name="Harris R.A."/>
            <person name="Havlak P."/>
            <person name="Jackson A.R."/>
            <person name="Jiang H."/>
            <person name="Liu Y."/>
            <person name="Messina D.N."/>
            <person name="Shen Y."/>
            <person name="Song H.X.-Z."/>
            <person name="Wylie T."/>
            <person name="Zhang L."/>
            <person name="Birney E."/>
            <person name="Han K."/>
            <person name="Konkel M.K."/>
            <person name="Lee J."/>
            <person name="Smit A.F.A."/>
            <person name="Ullmer B."/>
            <person name="Wang H."/>
            <person name="Xing J."/>
            <person name="Burhans R."/>
            <person name="Cheng Z."/>
            <person name="Karro J.E."/>
            <person name="Ma J."/>
            <person name="Raney B."/>
            <person name="She X."/>
            <person name="Cox M.J."/>
            <person name="Demuth J.P."/>
            <person name="Dumas L.J."/>
            <person name="Han S.-G."/>
            <person name="Hopkins J."/>
            <person name="Karimpour-Fard A."/>
            <person name="Kim Y.H."/>
            <person name="Pollack J.R."/>
            <person name="Vinar T."/>
            <person name="Addo-Quaye C."/>
            <person name="Degenhardt J."/>
            <person name="Denby A."/>
            <person name="Hubisz M.J."/>
            <person name="Indap A."/>
            <person name="Kosiol C."/>
            <person name="Lahn B.T."/>
            <person name="Lawson H.A."/>
            <person name="Marklein A."/>
            <person name="Nielsen R."/>
            <person name="Vallender E.J."/>
            <person name="Clark A.G."/>
            <person name="Ferguson B."/>
            <person name="Hernandez R.D."/>
            <person name="Hirani K."/>
            <person name="Kehrer-Sawatzki H."/>
            <person name="Kolb J."/>
            <person name="Patil S."/>
            <person name="Pu L.-L."/>
            <person name="Ren Y."/>
            <person name="Smith D.G."/>
            <person name="Wheeler D.A."/>
            <person name="Schenck I."/>
            <person name="Ball E.V."/>
            <person name="Chen R."/>
            <person name="Cooper D.N."/>
            <person name="Giardine B."/>
            <person name="Hsu F."/>
            <person name="Kent W.J."/>
            <person name="Lesk A."/>
            <person name="Nelson D.L."/>
            <person name="O'brien W.E."/>
            <person name="Pruefer K."/>
            <person name="Stenson P.D."/>
            <person name="Wallace J.C."/>
            <person name="Ke H."/>
            <person name="Liu X.-M."/>
            <person name="Wang P."/>
            <person name="Xiang A.P."/>
            <person name="Yang F."/>
            <person name="Barber G.P."/>
            <person name="Haussler D."/>
            <person name="Karolchik D."/>
            <person name="Kern A.D."/>
            <person name="Kuhn R.M."/>
            <person name="Smith K.E."/>
            <person name="Zwieg A.S."/>
        </authorList>
    </citation>
    <scope>NUCLEOTIDE SEQUENCE [LARGE SCALE GENOMIC DNA]</scope>
    <source>
        <strain evidence="11">17573</strain>
    </source>
</reference>
<dbReference type="InterPro" id="IPR052207">
    <property type="entry name" value="Max-like/E-box_TFs"/>
</dbReference>
<dbReference type="GO" id="GO:0046983">
    <property type="term" value="F:protein dimerization activity"/>
    <property type="evidence" value="ECO:0007669"/>
    <property type="project" value="InterPro"/>
</dbReference>
<dbReference type="SUPFAM" id="SSF47459">
    <property type="entry name" value="HLH, helix-loop-helix DNA-binding domain"/>
    <property type="match status" value="1"/>
</dbReference>
<dbReference type="Ensembl" id="ENSMMUT00000042365.3">
    <property type="protein sequence ID" value="ENSMMUP00000035366.3"/>
    <property type="gene ID" value="ENSMMUG00000030377.3"/>
</dbReference>
<evidence type="ECO:0000256" key="3">
    <source>
        <dbReference type="ARBA" id="ARBA00023015"/>
    </source>
</evidence>
<dbReference type="PROSITE" id="PS50888">
    <property type="entry name" value="BHLH"/>
    <property type="match status" value="1"/>
</dbReference>
<protein>
    <submittedName>
        <fullName evidence="10">MLX interacting protein like</fullName>
    </submittedName>
</protein>
<evidence type="ECO:0000256" key="6">
    <source>
        <dbReference type="ARBA" id="ARBA00023242"/>
    </source>
</evidence>
<evidence type="ECO:0000256" key="2">
    <source>
        <dbReference type="ARBA" id="ARBA00022553"/>
    </source>
</evidence>
<keyword evidence="11" id="KW-1185">Reference proteome</keyword>
<comment type="subcellular location">
    <subcellularLocation>
        <location evidence="1">Nucleus</location>
    </subcellularLocation>
</comment>
<dbReference type="FunFam" id="4.10.280.10:FF:000028">
    <property type="entry name" value="MLX interacting protein like"/>
    <property type="match status" value="1"/>
</dbReference>
<evidence type="ECO:0000256" key="4">
    <source>
        <dbReference type="ARBA" id="ARBA00023125"/>
    </source>
</evidence>
<gene>
    <name evidence="10 12" type="primary">MLXIPL</name>
</gene>
<organism evidence="10 11">
    <name type="scientific">Macaca mulatta</name>
    <name type="common">Rhesus macaque</name>
    <dbReference type="NCBI Taxonomy" id="9544"/>
    <lineage>
        <taxon>Eukaryota</taxon>
        <taxon>Metazoa</taxon>
        <taxon>Chordata</taxon>
        <taxon>Craniata</taxon>
        <taxon>Vertebrata</taxon>
        <taxon>Euteleostomi</taxon>
        <taxon>Mammalia</taxon>
        <taxon>Eutheria</taxon>
        <taxon>Euarchontoglires</taxon>
        <taxon>Primates</taxon>
        <taxon>Haplorrhini</taxon>
        <taxon>Catarrhini</taxon>
        <taxon>Cercopithecidae</taxon>
        <taxon>Cercopithecinae</taxon>
        <taxon>Macaca</taxon>
    </lineage>
</organism>
<dbReference type="CDD" id="cd21771">
    <property type="entry name" value="NES2-NLS_ChREBP"/>
    <property type="match status" value="1"/>
</dbReference>
<dbReference type="PANTHER" id="PTHR15741:SF14">
    <property type="entry name" value="CARBOHYDRATE-RESPONSIVE ELEMENT-BINDING PROTEIN"/>
    <property type="match status" value="1"/>
</dbReference>
<name>F7EU53_MACMU</name>
<dbReference type="Pfam" id="PF00010">
    <property type="entry name" value="HLH"/>
    <property type="match status" value="1"/>
</dbReference>
<keyword evidence="5" id="KW-0804">Transcription</keyword>
<evidence type="ECO:0000256" key="1">
    <source>
        <dbReference type="ARBA" id="ARBA00004123"/>
    </source>
</evidence>
<dbReference type="CDD" id="cd19689">
    <property type="entry name" value="bHLHzip_MLXIPL"/>
    <property type="match status" value="1"/>
</dbReference>
<feature type="region of interest" description="Disordered" evidence="8">
    <location>
        <begin position="568"/>
        <end position="607"/>
    </location>
</feature>
<evidence type="ECO:0000313" key="12">
    <source>
        <dbReference type="VGNC" id="VGNC:81722"/>
    </source>
</evidence>
<evidence type="ECO:0000313" key="10">
    <source>
        <dbReference type="Ensembl" id="ENSMMUP00000035366.3"/>
    </source>
</evidence>
<dbReference type="VEuPathDB" id="HostDB:ENSMMUG00000030377"/>
<reference evidence="10" key="3">
    <citation type="submission" date="2025-08" db="UniProtKB">
        <authorList>
            <consortium name="Ensembl"/>
        </authorList>
    </citation>
    <scope>IDENTIFICATION</scope>
    <source>
        <strain evidence="10">17573</strain>
    </source>
</reference>
<keyword evidence="7" id="KW-0175">Coiled coil</keyword>
<keyword evidence="4" id="KW-0238">DNA-binding</keyword>
<dbReference type="VGNC" id="VGNC:81722">
    <property type="gene designation" value="MLXIPL"/>
</dbReference>
<feature type="region of interest" description="Disordered" evidence="8">
    <location>
        <begin position="514"/>
        <end position="556"/>
    </location>
</feature>
<dbReference type="HOGENOM" id="CLU_081154_0_0_1"/>
<dbReference type="GO" id="GO:0005634">
    <property type="term" value="C:nucleus"/>
    <property type="evidence" value="ECO:0007669"/>
    <property type="project" value="UniProtKB-SubCell"/>
</dbReference>
<evidence type="ECO:0000313" key="11">
    <source>
        <dbReference type="Proteomes" id="UP000006718"/>
    </source>
</evidence>
<reference evidence="10" key="4">
    <citation type="submission" date="2025-09" db="UniProtKB">
        <authorList>
            <consortium name="Ensembl"/>
        </authorList>
    </citation>
    <scope>IDENTIFICATION</scope>
    <source>
        <strain evidence="10">17573</strain>
    </source>
</reference>
<feature type="compositionally biased region" description="Low complexity" evidence="8">
    <location>
        <begin position="533"/>
        <end position="549"/>
    </location>
</feature>
<dbReference type="AlphaFoldDB" id="F7EU53"/>
<evidence type="ECO:0000259" key="9">
    <source>
        <dbReference type="PROSITE" id="PS50888"/>
    </source>
</evidence>
<feature type="region of interest" description="Disordered" evidence="8">
    <location>
        <begin position="43"/>
        <end position="63"/>
    </location>
</feature>
<dbReference type="PANTHER" id="PTHR15741">
    <property type="entry name" value="BASIC HELIX-LOOP-HELIX ZIP TRANSCRIPTION FACTOR"/>
    <property type="match status" value="1"/>
</dbReference>
<feature type="region of interest" description="Disordered" evidence="8">
    <location>
        <begin position="82"/>
        <end position="108"/>
    </location>
</feature>
<sequence length="807" mass="88230">MLMRLGWPRAVPCAARSQHQAVAAAATAMAGALAGLAAGLQVPRVGPSPDSDSDTDSEDPSLRRSAGGLLRSQVIHSGHFMVSSPHSDSLPRRRDQEGSVGPSDFGPRSIDPTLTRLFECLSLAYSGKLVSPKWKNFKGLKLLCRDKIRLNNAIWRAWYIQYVERRKSPVCGFVTPLQGPEADAHRKPEAVVLEGNYWKRRIEVVMREYHKWRIYYKKRLRKSSREEDLLAPKQAEGGWPPPEQWCKQLFSSVVPVLLGDPEEEPGGRQLLDLNCFLSDISDTLFTMTQSGPSPLQLPPEDAYVGNADMIQPDLTPLQPSLDDFMDISDFFTNSRPPQPPMPSNFPEPPSFSPVVDSLFSSGTLGPEVPPASSAMTHLSGHSRLQARNSCPGALDSSAFLSSDFLIPEDPKLRLPPPSVPPPLLHYPPPAKVPGLEPCPPPPFPPMAPPTALLQEEPLFSPRFPFPTVPPAPGVSPLPAPAAFPPTPQSVPSPAPTPFPIELLPSGYSEPAFGPCFSVPRGKPPAPSPRGQKASPPTLAPATASPPTTAGSNNPCLTQLLTAGSERRLSGDLSSMPGPGTLSVRVSPPQPILSRGRPDSNKTENRRITHISAEQKRRFNIKLGFDTLHGLVSTLSAQPSLKVSKATTLQKTAEYILMLQQERAGLQEEAQQLRDEIEELNAAINLCQQQLPATGVPITHQRFDQMRDMFDDYVRTRTLHNWKFWVFSILIRPLFESFNGMVSTASVHTLRQTSLAWLDQYCSLPALRPTVLNSLRQLGTSTSILTDPGRIPEQATRAVTEGTLGKPL</sequence>
<evidence type="ECO:0000256" key="5">
    <source>
        <dbReference type="ARBA" id="ARBA00023163"/>
    </source>
</evidence>
<keyword evidence="6" id="KW-0539">Nucleus</keyword>
<dbReference type="GeneTree" id="ENSGT00940000159210"/>
<dbReference type="ExpressionAtlas" id="F7EU53">
    <property type="expression patterns" value="baseline"/>
</dbReference>
<dbReference type="Bgee" id="ENSMMUG00000030377">
    <property type="expression patterns" value="Expressed in ileum and 19 other cell types or tissues"/>
</dbReference>
<reference evidence="10" key="2">
    <citation type="submission" date="2019-01" db="EMBL/GenBank/DDBJ databases">
        <authorList>
            <person name="Graves T."/>
            <person name="Eichler E.E."/>
            <person name="Wilson R.K."/>
        </authorList>
    </citation>
    <scope>NUCLEOTIDE SEQUENCE [LARGE SCALE GENOMIC DNA]</scope>
    <source>
        <strain evidence="10">17573</strain>
    </source>
</reference>
<dbReference type="InterPro" id="IPR036638">
    <property type="entry name" value="HLH_DNA-bd_sf"/>
</dbReference>
<dbReference type="SMR" id="F7EU53"/>
<feature type="compositionally biased region" description="Basic and acidic residues" evidence="8">
    <location>
        <begin position="595"/>
        <end position="607"/>
    </location>
</feature>
<dbReference type="InterPro" id="IPR011598">
    <property type="entry name" value="bHLH_dom"/>
</dbReference>
<feature type="coiled-coil region" evidence="7">
    <location>
        <begin position="655"/>
        <end position="689"/>
    </location>
</feature>
<dbReference type="Gene3D" id="4.10.280.10">
    <property type="entry name" value="Helix-loop-helix DNA-binding domain"/>
    <property type="match status" value="1"/>
</dbReference>
<keyword evidence="3" id="KW-0805">Transcription regulation</keyword>
<dbReference type="GO" id="GO:0003677">
    <property type="term" value="F:DNA binding"/>
    <property type="evidence" value="ECO:0007669"/>
    <property type="project" value="UniProtKB-KW"/>
</dbReference>
<feature type="domain" description="BHLH" evidence="9">
    <location>
        <begin position="604"/>
        <end position="658"/>
    </location>
</feature>
<evidence type="ECO:0000256" key="7">
    <source>
        <dbReference type="SAM" id="Coils"/>
    </source>
</evidence>
<evidence type="ECO:0000256" key="8">
    <source>
        <dbReference type="SAM" id="MobiDB-lite"/>
    </source>
</evidence>
<accession>F7EU53</accession>
<proteinExistence type="predicted"/>